<evidence type="ECO:0000313" key="2">
    <source>
        <dbReference type="EMBL" id="MFC4029443.1"/>
    </source>
</evidence>
<proteinExistence type="predicted"/>
<keyword evidence="3" id="KW-1185">Reference proteome</keyword>
<feature type="chain" id="PRO_5046084748" description="DUF1735 domain-containing protein" evidence="1">
    <location>
        <begin position="21"/>
        <end position="383"/>
    </location>
</feature>
<accession>A0ABV8HEG9</accession>
<sequence>MTKFYLKSIFLLAGMLLFFACDSDDDFMVDNSKKDEPEKLDPVGYLAPLQIPDTIKLTYGSNFRGSLPEEYQSQNVHFELKFENENIAITTEKTLQDVLPQGIYIDSTANELIMDSQQLYPNKFSSSINGSRLPEAYIITLTANAETYLPVSKTFYIKIRTASLQIEELDNDLDIPFSYQMYSDAASTAFHISAEDLNLENTQWNLHQNGRPDQKVLLNENVITFAENPGDPEQKAEWTYDLISSLERDGFTLARRQFRVRFIPEIKFLYGMYYPDLDLTISTNRLHIGLHQNYQSAAPQIYPEKYKESFSILSIEKDGNNFDNSEGVISIDAETGKVSVAHNHSLTEGEYIIKIEAQTTTSFTFEAELILVMTEVNDDGHQH</sequence>
<name>A0ABV8HEG9_9FLAO</name>
<dbReference type="PROSITE" id="PS51257">
    <property type="entry name" value="PROKAR_LIPOPROTEIN"/>
    <property type="match status" value="1"/>
</dbReference>
<organism evidence="2 3">
    <name type="scientific">Zunongwangia endophytica</name>
    <dbReference type="NCBI Taxonomy" id="1808945"/>
    <lineage>
        <taxon>Bacteria</taxon>
        <taxon>Pseudomonadati</taxon>
        <taxon>Bacteroidota</taxon>
        <taxon>Flavobacteriia</taxon>
        <taxon>Flavobacteriales</taxon>
        <taxon>Flavobacteriaceae</taxon>
        <taxon>Zunongwangia</taxon>
    </lineage>
</organism>
<evidence type="ECO:0000256" key="1">
    <source>
        <dbReference type="SAM" id="SignalP"/>
    </source>
</evidence>
<reference evidence="3" key="1">
    <citation type="journal article" date="2019" name="Int. J. Syst. Evol. Microbiol.">
        <title>The Global Catalogue of Microorganisms (GCM) 10K type strain sequencing project: providing services to taxonomists for standard genome sequencing and annotation.</title>
        <authorList>
            <consortium name="The Broad Institute Genomics Platform"/>
            <consortium name="The Broad Institute Genome Sequencing Center for Infectious Disease"/>
            <person name="Wu L."/>
            <person name="Ma J."/>
        </authorList>
    </citation>
    <scope>NUCLEOTIDE SEQUENCE [LARGE SCALE GENOMIC DNA]</scope>
    <source>
        <strain evidence="3">CECT 9128</strain>
    </source>
</reference>
<evidence type="ECO:0000313" key="3">
    <source>
        <dbReference type="Proteomes" id="UP001595793"/>
    </source>
</evidence>
<dbReference type="EMBL" id="JBHSAS010000033">
    <property type="protein sequence ID" value="MFC4029443.1"/>
    <property type="molecule type" value="Genomic_DNA"/>
</dbReference>
<feature type="signal peptide" evidence="1">
    <location>
        <begin position="1"/>
        <end position="20"/>
    </location>
</feature>
<gene>
    <name evidence="2" type="ORF">ACFOS1_18645</name>
</gene>
<dbReference type="Gene3D" id="2.60.40.2710">
    <property type="match status" value="1"/>
</dbReference>
<dbReference type="RefSeq" id="WP_290237023.1">
    <property type="nucleotide sequence ID" value="NZ_JAUFPZ010000002.1"/>
</dbReference>
<evidence type="ECO:0008006" key="4">
    <source>
        <dbReference type="Google" id="ProtNLM"/>
    </source>
</evidence>
<comment type="caution">
    <text evidence="2">The sequence shown here is derived from an EMBL/GenBank/DDBJ whole genome shotgun (WGS) entry which is preliminary data.</text>
</comment>
<dbReference type="Proteomes" id="UP001595793">
    <property type="component" value="Unassembled WGS sequence"/>
</dbReference>
<protein>
    <recommendedName>
        <fullName evidence="4">DUF1735 domain-containing protein</fullName>
    </recommendedName>
</protein>
<keyword evidence="1" id="KW-0732">Signal</keyword>